<dbReference type="SUPFAM" id="SSF144000">
    <property type="entry name" value="Oxysterol-binding protein-like"/>
    <property type="match status" value="1"/>
</dbReference>
<dbReference type="InterPro" id="IPR037239">
    <property type="entry name" value="OSBP_sf"/>
</dbReference>
<dbReference type="PANTHER" id="PTHR10972">
    <property type="entry name" value="OXYSTEROL-BINDING PROTEIN-RELATED"/>
    <property type="match status" value="1"/>
</dbReference>
<dbReference type="PROSITE" id="PS01013">
    <property type="entry name" value="OSBP"/>
    <property type="match status" value="1"/>
</dbReference>
<evidence type="ECO:0000256" key="2">
    <source>
        <dbReference type="RuleBase" id="RU003844"/>
    </source>
</evidence>
<dbReference type="FunFam" id="3.30.70.3490:FF:000015">
    <property type="entry name" value="Oxysterol-binding protein"/>
    <property type="match status" value="1"/>
</dbReference>
<dbReference type="Gene3D" id="2.40.160.120">
    <property type="match status" value="1"/>
</dbReference>
<dbReference type="PANTHER" id="PTHR10972:SF209">
    <property type="entry name" value="OXYSTEROL-BINDING PROTEIN"/>
    <property type="match status" value="1"/>
</dbReference>
<dbReference type="AlphaFoldDB" id="A0AAV7XYF3"/>
<dbReference type="EMBL" id="JAPTSV010000001">
    <property type="protein sequence ID" value="KAJ1531776.1"/>
    <property type="molecule type" value="Genomic_DNA"/>
</dbReference>
<keyword evidence="7" id="KW-1185">Reference proteome</keyword>
<evidence type="ECO:0000313" key="6">
    <source>
        <dbReference type="EMBL" id="KAJ1531776.1"/>
    </source>
</evidence>
<keyword evidence="3" id="KW-0813">Transport</keyword>
<keyword evidence="5" id="KW-0732">Signal</keyword>
<keyword evidence="3" id="KW-0445">Lipid transport</keyword>
<feature type="chain" id="PRO_5043440240" description="Oxysterol-binding protein" evidence="5">
    <location>
        <begin position="20"/>
        <end position="473"/>
    </location>
</feature>
<feature type="region of interest" description="Disordered" evidence="4">
    <location>
        <begin position="316"/>
        <end position="343"/>
    </location>
</feature>
<sequence length="473" mass="54120">MFSPLRWLLWTLRECVVCGVCCRTTLPAAQVSTGDLSLWSILKNAIGKELSKITMPVGFNEPLSFLQRMTEYMEYAHLLRLASEQDDAVARMQYVAAFAVSALGSNWQRLGKPFNPLLGETFELERPEFRIICEQVSHHPPVSAFHADSDNFVFHGSIHPKLKFWGKSVEIQPKGTVTVELPKWKEAYTWNNVNCCVHNIIVGKLWIEQHGTMEVVNHSTGHRAILEFKSASWSSKDLHRVEGFIVDKDKKKIKFMYGKWTELFRVTDPQSYEDYLKENAHKFKSEGKKSDKSDSPAHTPKKVLAKLNSLKVSPFKASVSTDNDDGPDDPPEGDIPASDSTFSIDIPNSVTLWEADQRPENSADYYNFTGFAMALNEMDAELRSKMCPTDSRLRPDIRKLEEGDVDGAAAEKNRLEEKQRETRKARKASSSKKDWKPRWFAQDTNPHTGQEDWLYQGGYWERNFKELEVEDIF</sequence>
<feature type="region of interest" description="Disordered" evidence="4">
    <location>
        <begin position="402"/>
        <end position="449"/>
    </location>
</feature>
<reference evidence="6" key="1">
    <citation type="submission" date="2022-12" db="EMBL/GenBank/DDBJ databases">
        <title>Chromosome-level genome assembly of the bean flower thrips Megalurothrips usitatus.</title>
        <authorList>
            <person name="Ma L."/>
            <person name="Liu Q."/>
            <person name="Li H."/>
            <person name="Cai W."/>
        </authorList>
    </citation>
    <scope>NUCLEOTIDE SEQUENCE</scope>
    <source>
        <strain evidence="6">Cailab_2022a</strain>
    </source>
</reference>
<dbReference type="Gene3D" id="3.30.70.3490">
    <property type="match status" value="1"/>
</dbReference>
<dbReference type="Pfam" id="PF01237">
    <property type="entry name" value="Oxysterol_BP"/>
    <property type="match status" value="1"/>
</dbReference>
<organism evidence="6 7">
    <name type="scientific">Megalurothrips usitatus</name>
    <name type="common">bean blossom thrips</name>
    <dbReference type="NCBI Taxonomy" id="439358"/>
    <lineage>
        <taxon>Eukaryota</taxon>
        <taxon>Metazoa</taxon>
        <taxon>Ecdysozoa</taxon>
        <taxon>Arthropoda</taxon>
        <taxon>Hexapoda</taxon>
        <taxon>Insecta</taxon>
        <taxon>Pterygota</taxon>
        <taxon>Neoptera</taxon>
        <taxon>Paraneoptera</taxon>
        <taxon>Thysanoptera</taxon>
        <taxon>Terebrantia</taxon>
        <taxon>Thripoidea</taxon>
        <taxon>Thripidae</taxon>
        <taxon>Megalurothrips</taxon>
    </lineage>
</organism>
<dbReference type="Proteomes" id="UP001075354">
    <property type="component" value="Chromosome 1"/>
</dbReference>
<gene>
    <name evidence="6" type="ORF">ONE63_000433</name>
</gene>
<dbReference type="InterPro" id="IPR018494">
    <property type="entry name" value="Oxysterol-bd_CS"/>
</dbReference>
<dbReference type="GO" id="GO:0032934">
    <property type="term" value="F:sterol binding"/>
    <property type="evidence" value="ECO:0007669"/>
    <property type="project" value="TreeGrafter"/>
</dbReference>
<feature type="compositionally biased region" description="Basic and acidic residues" evidence="4">
    <location>
        <begin position="409"/>
        <end position="422"/>
    </location>
</feature>
<dbReference type="FunFam" id="2.40.160.120:FF:000005">
    <property type="entry name" value="Oxysterol-binding protein"/>
    <property type="match status" value="1"/>
</dbReference>
<accession>A0AAV7XYF3</accession>
<dbReference type="GO" id="GO:0005886">
    <property type="term" value="C:plasma membrane"/>
    <property type="evidence" value="ECO:0007669"/>
    <property type="project" value="TreeGrafter"/>
</dbReference>
<name>A0AAV7XYF3_9NEOP</name>
<dbReference type="GO" id="GO:0006869">
    <property type="term" value="P:lipid transport"/>
    <property type="evidence" value="ECO:0007669"/>
    <property type="project" value="UniProtKB-KW"/>
</dbReference>
<dbReference type="InterPro" id="IPR000648">
    <property type="entry name" value="Oxysterol-bd"/>
</dbReference>
<comment type="caution">
    <text evidence="6">The sequence shown here is derived from an EMBL/GenBank/DDBJ whole genome shotgun (WGS) entry which is preliminary data.</text>
</comment>
<evidence type="ECO:0000256" key="4">
    <source>
        <dbReference type="SAM" id="MobiDB-lite"/>
    </source>
</evidence>
<dbReference type="GO" id="GO:0097038">
    <property type="term" value="C:perinuclear endoplasmic reticulum"/>
    <property type="evidence" value="ECO:0007669"/>
    <property type="project" value="TreeGrafter"/>
</dbReference>
<dbReference type="GO" id="GO:0005829">
    <property type="term" value="C:cytosol"/>
    <property type="evidence" value="ECO:0007669"/>
    <property type="project" value="TreeGrafter"/>
</dbReference>
<evidence type="ECO:0000256" key="5">
    <source>
        <dbReference type="SAM" id="SignalP"/>
    </source>
</evidence>
<evidence type="ECO:0000256" key="1">
    <source>
        <dbReference type="ARBA" id="ARBA00023121"/>
    </source>
</evidence>
<feature type="compositionally biased region" description="Acidic residues" evidence="4">
    <location>
        <begin position="322"/>
        <end position="332"/>
    </location>
</feature>
<evidence type="ECO:0000313" key="7">
    <source>
        <dbReference type="Proteomes" id="UP001075354"/>
    </source>
</evidence>
<evidence type="ECO:0000256" key="3">
    <source>
        <dbReference type="RuleBase" id="RU003845"/>
    </source>
</evidence>
<comment type="similarity">
    <text evidence="2">Belongs to the OSBP family.</text>
</comment>
<protein>
    <recommendedName>
        <fullName evidence="3">Oxysterol-binding protein</fullName>
    </recommendedName>
</protein>
<feature type="signal peptide" evidence="5">
    <location>
        <begin position="1"/>
        <end position="19"/>
    </location>
</feature>
<keyword evidence="1" id="KW-0446">Lipid-binding</keyword>
<proteinExistence type="inferred from homology"/>